<feature type="transmembrane region" description="Helical" evidence="6">
    <location>
        <begin position="212"/>
        <end position="236"/>
    </location>
</feature>
<keyword evidence="2" id="KW-1003">Cell membrane</keyword>
<proteinExistence type="predicted"/>
<evidence type="ECO:0000256" key="2">
    <source>
        <dbReference type="ARBA" id="ARBA00022475"/>
    </source>
</evidence>
<protein>
    <submittedName>
        <fullName evidence="7">Hypothetical conserved protein</fullName>
    </submittedName>
</protein>
<reference evidence="7" key="1">
    <citation type="journal article" date="2005" name="Environ. Microbiol.">
        <title>Genetic and functional properties of uncultivated thermophilic crenarchaeotes from a subsurface gold mine as revealed by analysis of genome fragments.</title>
        <authorList>
            <person name="Nunoura T."/>
            <person name="Hirayama H."/>
            <person name="Takami H."/>
            <person name="Oida H."/>
            <person name="Nishi S."/>
            <person name="Shimamura S."/>
            <person name="Suzuki Y."/>
            <person name="Inagaki F."/>
            <person name="Takai K."/>
            <person name="Nealson K.H."/>
            <person name="Horikoshi K."/>
        </authorList>
    </citation>
    <scope>NUCLEOTIDE SEQUENCE</scope>
</reference>
<organism evidence="7">
    <name type="scientific">uncultured prokaryote</name>
    <dbReference type="NCBI Taxonomy" id="198431"/>
    <lineage>
        <taxon>unclassified sequences</taxon>
        <taxon>environmental samples</taxon>
    </lineage>
</organism>
<dbReference type="EMBL" id="AP011671">
    <property type="protein sequence ID" value="BAL53926.1"/>
    <property type="molecule type" value="Genomic_DNA"/>
</dbReference>
<comment type="subcellular location">
    <subcellularLocation>
        <location evidence="1">Cell membrane</location>
        <topology evidence="1">Multi-pass membrane protein</topology>
    </subcellularLocation>
</comment>
<keyword evidence="5 6" id="KW-0472">Membrane</keyword>
<feature type="transmembrane region" description="Helical" evidence="6">
    <location>
        <begin position="144"/>
        <end position="167"/>
    </location>
</feature>
<feature type="transmembrane region" description="Helical" evidence="6">
    <location>
        <begin position="287"/>
        <end position="310"/>
    </location>
</feature>
<accession>H5SCP0</accession>
<evidence type="ECO:0000256" key="6">
    <source>
        <dbReference type="SAM" id="Phobius"/>
    </source>
</evidence>
<name>H5SCP0_9ZZZZ</name>
<gene>
    <name evidence="7" type="ORF">HGMM_F11C09C34</name>
</gene>
<evidence type="ECO:0000256" key="1">
    <source>
        <dbReference type="ARBA" id="ARBA00004651"/>
    </source>
</evidence>
<evidence type="ECO:0000313" key="7">
    <source>
        <dbReference type="EMBL" id="BAL53926.1"/>
    </source>
</evidence>
<evidence type="ECO:0000256" key="3">
    <source>
        <dbReference type="ARBA" id="ARBA00022692"/>
    </source>
</evidence>
<dbReference type="GO" id="GO:0005886">
    <property type="term" value="C:plasma membrane"/>
    <property type="evidence" value="ECO:0007669"/>
    <property type="project" value="UniProtKB-SubCell"/>
</dbReference>
<evidence type="ECO:0000256" key="4">
    <source>
        <dbReference type="ARBA" id="ARBA00022989"/>
    </source>
</evidence>
<keyword evidence="4 6" id="KW-1133">Transmembrane helix</keyword>
<dbReference type="Pfam" id="PF03706">
    <property type="entry name" value="LPG_synthase_TM"/>
    <property type="match status" value="1"/>
</dbReference>
<feature type="transmembrane region" description="Helical" evidence="6">
    <location>
        <begin position="113"/>
        <end position="132"/>
    </location>
</feature>
<dbReference type="PANTHER" id="PTHR39087:SF2">
    <property type="entry name" value="UPF0104 MEMBRANE PROTEIN MJ1595"/>
    <property type="match status" value="1"/>
</dbReference>
<reference evidence="7" key="2">
    <citation type="journal article" date="2012" name="PLoS ONE">
        <title>A Deeply Branching Thermophilic Bacterium with an Ancient Acetyl-CoA Pathway Dominates a Subsurface Ecosystem.</title>
        <authorList>
            <person name="Takami H."/>
            <person name="Noguchi H."/>
            <person name="Takaki Y."/>
            <person name="Uchiyama I."/>
            <person name="Toyoda A."/>
            <person name="Nishi S."/>
            <person name="Chee G.-J."/>
            <person name="Arai W."/>
            <person name="Nunoura T."/>
            <person name="Itoh T."/>
            <person name="Hattori M."/>
            <person name="Takai K."/>
        </authorList>
    </citation>
    <scope>NUCLEOTIDE SEQUENCE</scope>
</reference>
<dbReference type="PANTHER" id="PTHR39087">
    <property type="entry name" value="UPF0104 MEMBRANE PROTEIN MJ1595"/>
    <property type="match status" value="1"/>
</dbReference>
<sequence>MAISVLFLFLVVRGLDPARFWENLRQANYQWFLPASVFLVVSYALRAFRWRLLLDGQVGSLRAFSVINVGYLLNNVLPFRLSDVARAYLISRGTPVGGARGLSSVVVERVTDVLAVVILLAGVLAFALPPALAGVGGGALTSQIVGAGLTMTVAALVAFILLTVAAVRPTWPLRAVTWGLRRVPRLNEQRITGLVSQLLDGLSALSDWRRMLALFAWTAAIWGVSILADWAVARAFVAEADLALGAFILALTGLGVSLPSSPGQWGVFEAAAVLALQAFTVPQESAVAVALTLHALGTVLSSALGALFLLREGESLLGIADAVHQWMVHMRSSRASSPS</sequence>
<dbReference type="AlphaFoldDB" id="H5SCP0"/>
<keyword evidence="3 6" id="KW-0812">Transmembrane</keyword>
<feature type="transmembrane region" description="Helical" evidence="6">
    <location>
        <begin position="242"/>
        <end position="258"/>
    </location>
</feature>
<dbReference type="InterPro" id="IPR022791">
    <property type="entry name" value="L-PG_synthase/AglD"/>
</dbReference>
<dbReference type="NCBIfam" id="TIGR00374">
    <property type="entry name" value="flippase-like domain"/>
    <property type="match status" value="1"/>
</dbReference>
<evidence type="ECO:0000256" key="5">
    <source>
        <dbReference type="ARBA" id="ARBA00023136"/>
    </source>
</evidence>